<dbReference type="KEGG" id="tfr:BR63_09845"/>
<evidence type="ECO:0000259" key="1">
    <source>
        <dbReference type="Pfam" id="PF00814"/>
    </source>
</evidence>
<dbReference type="GO" id="GO:0016740">
    <property type="term" value="F:transferase activity"/>
    <property type="evidence" value="ECO:0007669"/>
    <property type="project" value="UniProtKB-KW"/>
</dbReference>
<reference evidence="2 3" key="1">
    <citation type="journal article" date="2019" name="Front. Microbiol.">
        <title>Thermoanaerosceptrum fracticalcis gen. nov. sp. nov., a Novel Fumarate-Fermenting Microorganism From a Deep Fractured Carbonate Aquifer of the US Great Basin.</title>
        <authorList>
            <person name="Hamilton-Brehm S.D."/>
            <person name="Stewart L.E."/>
            <person name="Zavarin M."/>
            <person name="Caldwell M."/>
            <person name="Lawson P.A."/>
            <person name="Onstott T.C."/>
            <person name="Grzymski J."/>
            <person name="Neveux I."/>
            <person name="Lollar B.S."/>
            <person name="Russell C.E."/>
            <person name="Moser D.P."/>
        </authorList>
    </citation>
    <scope>NUCLEOTIDE SEQUENCE [LARGE SCALE GENOMIC DNA]</scope>
    <source>
        <strain evidence="2 3">DRI-13</strain>
    </source>
</reference>
<gene>
    <name evidence="2" type="primary">tsaB</name>
    <name evidence="2" type="ORF">BR63_09845</name>
</gene>
<dbReference type="Gene3D" id="3.30.420.40">
    <property type="match status" value="2"/>
</dbReference>
<protein>
    <submittedName>
        <fullName evidence="2">tRNA (Adenosine(37)-N6)-threonylcarbamoyltransferase complex dimerization subunit type 1 TsaB</fullName>
    </submittedName>
</protein>
<dbReference type="EMBL" id="CP045798">
    <property type="protein sequence ID" value="QNB46584.1"/>
    <property type="molecule type" value="Genomic_DNA"/>
</dbReference>
<dbReference type="GO" id="GO:0002949">
    <property type="term" value="P:tRNA threonylcarbamoyladenosine modification"/>
    <property type="evidence" value="ECO:0007669"/>
    <property type="project" value="InterPro"/>
</dbReference>
<evidence type="ECO:0000313" key="3">
    <source>
        <dbReference type="Proteomes" id="UP000515847"/>
    </source>
</evidence>
<dbReference type="AlphaFoldDB" id="A0A7G6E3D0"/>
<dbReference type="CDD" id="cd24032">
    <property type="entry name" value="ASKHA_NBD_TsaB"/>
    <property type="match status" value="1"/>
</dbReference>
<dbReference type="GO" id="GO:0005829">
    <property type="term" value="C:cytosol"/>
    <property type="evidence" value="ECO:0007669"/>
    <property type="project" value="TreeGrafter"/>
</dbReference>
<dbReference type="SUPFAM" id="SSF53067">
    <property type="entry name" value="Actin-like ATPase domain"/>
    <property type="match status" value="2"/>
</dbReference>
<dbReference type="InterPro" id="IPR022496">
    <property type="entry name" value="T6A_TsaB"/>
</dbReference>
<dbReference type="PANTHER" id="PTHR11735:SF11">
    <property type="entry name" value="TRNA THREONYLCARBAMOYLADENOSINE BIOSYNTHESIS PROTEIN TSAB"/>
    <property type="match status" value="1"/>
</dbReference>
<evidence type="ECO:0000313" key="2">
    <source>
        <dbReference type="EMBL" id="QNB46584.1"/>
    </source>
</evidence>
<proteinExistence type="predicted"/>
<name>A0A7G6E3D0_THEFR</name>
<dbReference type="OrthoDB" id="9784166at2"/>
<dbReference type="Proteomes" id="UP000515847">
    <property type="component" value="Chromosome"/>
</dbReference>
<dbReference type="PANTHER" id="PTHR11735">
    <property type="entry name" value="TRNA N6-ADENOSINE THREONYLCARBAMOYLTRANSFERASE"/>
    <property type="match status" value="1"/>
</dbReference>
<dbReference type="RefSeq" id="WP_034421601.1">
    <property type="nucleotide sequence ID" value="NZ_CP045798.1"/>
</dbReference>
<feature type="domain" description="Gcp-like" evidence="1">
    <location>
        <begin position="34"/>
        <end position="148"/>
    </location>
</feature>
<keyword evidence="3" id="KW-1185">Reference proteome</keyword>
<sequence length="234" mass="25249">MLVLGIESSTPVASVALVSEQGIMGEIVLNIGLTHSEQLLPLIDDLLKQVRIDLEQIEGIAVGGGPGSFTGLRIGMATAKGLAQGRKVPLVSISTLRILAGNMETQPALVAPVMNARKHEVYTALFRFTGKGEEELVSPRAIAPETWARELLAFREPVILLGDGVPVYLGLWQEIMGSQALIPPPIHWQIRASQVAWLGRKKMLAGETVDLYSLKPVYIRPAEAEARLLGQSCS</sequence>
<dbReference type="InterPro" id="IPR000905">
    <property type="entry name" value="Gcp-like_dom"/>
</dbReference>
<organism evidence="2 3">
    <name type="scientific">Thermanaerosceptrum fracticalcis</name>
    <dbReference type="NCBI Taxonomy" id="1712410"/>
    <lineage>
        <taxon>Bacteria</taxon>
        <taxon>Bacillati</taxon>
        <taxon>Bacillota</taxon>
        <taxon>Clostridia</taxon>
        <taxon>Eubacteriales</taxon>
        <taxon>Peptococcaceae</taxon>
        <taxon>Thermanaerosceptrum</taxon>
    </lineage>
</organism>
<keyword evidence="2" id="KW-0808">Transferase</keyword>
<dbReference type="NCBIfam" id="TIGR03725">
    <property type="entry name" value="T6A_YeaZ"/>
    <property type="match status" value="1"/>
</dbReference>
<accession>A0A7G6E3D0</accession>
<dbReference type="Pfam" id="PF00814">
    <property type="entry name" value="TsaD"/>
    <property type="match status" value="1"/>
</dbReference>
<dbReference type="InterPro" id="IPR043129">
    <property type="entry name" value="ATPase_NBD"/>
</dbReference>